<evidence type="ECO:0000313" key="2">
    <source>
        <dbReference type="EMBL" id="SHO52066.1"/>
    </source>
</evidence>
<dbReference type="AlphaFoldDB" id="A0A1M7YHK5"/>
<proteinExistence type="predicted"/>
<accession>A0A1M7YHK5</accession>
<evidence type="ECO:0000259" key="1">
    <source>
        <dbReference type="Pfam" id="PF17128"/>
    </source>
</evidence>
<dbReference type="OrthoDB" id="174931at2"/>
<dbReference type="InterPro" id="IPR033396">
    <property type="entry name" value="DUF5107"/>
</dbReference>
<keyword evidence="3" id="KW-1185">Reference proteome</keyword>
<dbReference type="RefSeq" id="WP_073590131.1">
    <property type="nucleotide sequence ID" value="NZ_FRFD01000010.1"/>
</dbReference>
<reference evidence="2 3" key="1">
    <citation type="submission" date="2016-12" db="EMBL/GenBank/DDBJ databases">
        <authorList>
            <person name="Song W.-J."/>
            <person name="Kurnit D.M."/>
        </authorList>
    </citation>
    <scope>NUCLEOTIDE SEQUENCE [LARGE SCALE GENOMIC DNA]</scope>
    <source>
        <strain evidence="2 3">DSM 12503</strain>
    </source>
</reference>
<organism evidence="2 3">
    <name type="scientific">Anaerocolumna xylanovorans DSM 12503</name>
    <dbReference type="NCBI Taxonomy" id="1121345"/>
    <lineage>
        <taxon>Bacteria</taxon>
        <taxon>Bacillati</taxon>
        <taxon>Bacillota</taxon>
        <taxon>Clostridia</taxon>
        <taxon>Lachnospirales</taxon>
        <taxon>Lachnospiraceae</taxon>
        <taxon>Anaerocolumna</taxon>
    </lineage>
</organism>
<name>A0A1M7YHK5_9FIRM</name>
<sequence length="650" mass="75125">MKSQLTFSKISIEVSDLGQESVLPDILGEFNIQNKTKSMLGEYEEIYEGYGQLQSIYPYRLQNTYNRKLEPKEVPVAILENEHLKAAFLPTYGGRLWSLIDKQTGTNLLYTNDIIRPSNLALRNAWFSGGVEWNLGMIGHHPFTMSQMFTAELTLDDGLTPVLRFYEFERIRKVAYQIDFWLEKESRFLNCRMRIHNQNEQVVPMYWWSNMAVPEYPNGRVVVPAKEAYTNTNGVIEKVSIPHVHGADVTAYGNIETQVDYFFDIPEEQLKFIANINQEGYGLLQMSTRRLRGRKLFCWGKSEGSDRWQEFLTKEAGRYVEIQAGLGKTQYGCIPMAPNTAWEWMEQYGPIQIVKDTLQDFESAQKEVTSHVSDMTKLHSLEEELLKTRQLAKTKGNVIYSGSGYGQLENMLREERHLPPLALQLDFNSPDTRPEIWKDFLQNGVFACPAPTQVPSDYFQDDYLYQKLDDYVNRKDSNNWYAWLHLGFNDYYYKKFAKAKESFLNSDKCSANSWAKLGLAAVYRIEGDNQNAISSALEGIKLCSNELSYAKDVFKLLNNCGAYSEIKELYTGVPDEIAQESRIKLYYIIALKELAEFEKAYELLMEDGGLIVDDIREGEDTIGLLWQEIYQNLYPKGQEKIPHVFCYRSF</sequence>
<protein>
    <recommendedName>
        <fullName evidence="1">DUF5107 domain-containing protein</fullName>
    </recommendedName>
</protein>
<dbReference type="EMBL" id="FRFD01000010">
    <property type="protein sequence ID" value="SHO52066.1"/>
    <property type="molecule type" value="Genomic_DNA"/>
</dbReference>
<dbReference type="Proteomes" id="UP000184612">
    <property type="component" value="Unassembled WGS sequence"/>
</dbReference>
<dbReference type="Pfam" id="PF17128">
    <property type="entry name" value="DUF5107"/>
    <property type="match status" value="1"/>
</dbReference>
<dbReference type="STRING" id="1121345.SAMN02745217_03488"/>
<gene>
    <name evidence="2" type="ORF">SAMN02745217_03488</name>
</gene>
<feature type="domain" description="DUF5107" evidence="1">
    <location>
        <begin position="54"/>
        <end position="330"/>
    </location>
</feature>
<evidence type="ECO:0000313" key="3">
    <source>
        <dbReference type="Proteomes" id="UP000184612"/>
    </source>
</evidence>